<dbReference type="InterPro" id="IPR001387">
    <property type="entry name" value="Cro/C1-type_HTH"/>
</dbReference>
<proteinExistence type="predicted"/>
<comment type="caution">
    <text evidence="2">The sequence shown here is derived from an EMBL/GenBank/DDBJ whole genome shotgun (WGS) entry which is preliminary data.</text>
</comment>
<reference evidence="2" key="1">
    <citation type="submission" date="2016-10" db="EMBL/GenBank/DDBJ databases">
        <title>CRISPR-Cas defence system in Roseofilum reptotaenium: evidence of a bacteriophage-cyanobacterium arms race in the coral black band disease.</title>
        <authorList>
            <person name="Buerger P."/>
            <person name="Wood-Charlson E.M."/>
            <person name="Weynberg K.D."/>
            <person name="Willis B."/>
            <person name="Van Oppen M.J."/>
        </authorList>
    </citation>
    <scope>NUCLEOTIDE SEQUENCE [LARGE SCALE GENOMIC DNA]</scope>
    <source>
        <strain evidence="2">AO1-A</strain>
    </source>
</reference>
<dbReference type="Gene3D" id="1.10.260.40">
    <property type="entry name" value="lambda repressor-like DNA-binding domains"/>
    <property type="match status" value="1"/>
</dbReference>
<gene>
    <name evidence="2" type="ORF">BI308_04920</name>
</gene>
<keyword evidence="3" id="KW-1185">Reference proteome</keyword>
<evidence type="ECO:0000259" key="1">
    <source>
        <dbReference type="Pfam" id="PF13443"/>
    </source>
</evidence>
<accession>A0A1L9QVQ2</accession>
<dbReference type="EMBL" id="MLAW01000005">
    <property type="protein sequence ID" value="OJJ26719.1"/>
    <property type="molecule type" value="Genomic_DNA"/>
</dbReference>
<dbReference type="Proteomes" id="UP000183940">
    <property type="component" value="Unassembled WGS sequence"/>
</dbReference>
<dbReference type="GO" id="GO:0003677">
    <property type="term" value="F:DNA binding"/>
    <property type="evidence" value="ECO:0007669"/>
    <property type="project" value="InterPro"/>
</dbReference>
<dbReference type="SUPFAM" id="SSF47413">
    <property type="entry name" value="lambda repressor-like DNA-binding domains"/>
    <property type="match status" value="1"/>
</dbReference>
<feature type="domain" description="HTH cro/C1-type" evidence="1">
    <location>
        <begin position="14"/>
        <end position="71"/>
    </location>
</feature>
<protein>
    <recommendedName>
        <fullName evidence="1">HTH cro/C1-type domain-containing protein</fullName>
    </recommendedName>
</protein>
<dbReference type="AlphaFoldDB" id="A0A1L9QVQ2"/>
<evidence type="ECO:0000313" key="3">
    <source>
        <dbReference type="Proteomes" id="UP000183940"/>
    </source>
</evidence>
<organism evidence="2 3">
    <name type="scientific">Roseofilum reptotaenium AO1-A</name>
    <dbReference type="NCBI Taxonomy" id="1925591"/>
    <lineage>
        <taxon>Bacteria</taxon>
        <taxon>Bacillati</taxon>
        <taxon>Cyanobacteriota</taxon>
        <taxon>Cyanophyceae</taxon>
        <taxon>Desertifilales</taxon>
        <taxon>Desertifilaceae</taxon>
        <taxon>Roseofilum</taxon>
    </lineage>
</organism>
<evidence type="ECO:0000313" key="2">
    <source>
        <dbReference type="EMBL" id="OJJ26719.1"/>
    </source>
</evidence>
<dbReference type="Pfam" id="PF13443">
    <property type="entry name" value="HTH_26"/>
    <property type="match status" value="1"/>
</dbReference>
<name>A0A1L9QVQ2_9CYAN</name>
<dbReference type="InterPro" id="IPR010982">
    <property type="entry name" value="Lambda_DNA-bd_dom_sf"/>
</dbReference>
<sequence>MTEVDEKFPLNSVLQPLMEKVGLNSWTALSQSSGVSIKQLRRIRQGKIDDLKMSTLRQLATALHIGAPELLSALGQLPDPVTELRQEYDRLQLQFKEQHQELKEGFQRESLDQLESWLRYWPIAVAKVEQQANIKPSNLVKLVKPVEYLVQSWGLETIGAVGDRIPYDPQWHQLTQGIAEPGSLVTVVMPGYLYQQKLLFRAEVAID</sequence>
<dbReference type="STRING" id="1925591.BI308_04920"/>